<feature type="repeat" description="RCC1" evidence="3">
    <location>
        <begin position="480"/>
        <end position="532"/>
    </location>
</feature>
<dbReference type="InterPro" id="IPR000408">
    <property type="entry name" value="Reg_chr_condens"/>
</dbReference>
<dbReference type="Gene3D" id="2.130.10.30">
    <property type="entry name" value="Regulator of chromosome condensation 1/beta-lactamase-inhibitor protein II"/>
    <property type="match status" value="1"/>
</dbReference>
<feature type="repeat" description="RCC1" evidence="3">
    <location>
        <begin position="419"/>
        <end position="479"/>
    </location>
</feature>
<evidence type="ECO:0000313" key="7">
    <source>
        <dbReference type="Proteomes" id="UP000219338"/>
    </source>
</evidence>
<dbReference type="STRING" id="47428.A0A284R099"/>
<dbReference type="PRINTS" id="PR00633">
    <property type="entry name" value="RCCNDNSATION"/>
</dbReference>
<dbReference type="SUPFAM" id="SSF50985">
    <property type="entry name" value="RCC1/BLIP-II"/>
    <property type="match status" value="1"/>
</dbReference>
<dbReference type="AlphaFoldDB" id="A0A284R099"/>
<feature type="region of interest" description="Disordered" evidence="4">
    <location>
        <begin position="738"/>
        <end position="760"/>
    </location>
</feature>
<dbReference type="Proteomes" id="UP000219338">
    <property type="component" value="Unassembled WGS sequence"/>
</dbReference>
<dbReference type="Pfam" id="PF25390">
    <property type="entry name" value="WD40_RLD"/>
    <property type="match status" value="1"/>
</dbReference>
<evidence type="ECO:0000256" key="2">
    <source>
        <dbReference type="ARBA" id="ARBA00022737"/>
    </source>
</evidence>
<protein>
    <recommendedName>
        <fullName evidence="5">RCC1-like domain-containing protein</fullName>
    </recommendedName>
</protein>
<dbReference type="PANTHER" id="PTHR45982">
    <property type="entry name" value="REGULATOR OF CHROMOSOME CONDENSATION"/>
    <property type="match status" value="1"/>
</dbReference>
<reference evidence="7" key="1">
    <citation type="journal article" date="2017" name="Nat. Ecol. Evol.">
        <title>Genome expansion and lineage-specific genetic innovations in the forest pathogenic fungi Armillaria.</title>
        <authorList>
            <person name="Sipos G."/>
            <person name="Prasanna A.N."/>
            <person name="Walter M.C."/>
            <person name="O'Connor E."/>
            <person name="Balint B."/>
            <person name="Krizsan K."/>
            <person name="Kiss B."/>
            <person name="Hess J."/>
            <person name="Varga T."/>
            <person name="Slot J."/>
            <person name="Riley R."/>
            <person name="Boka B."/>
            <person name="Rigling D."/>
            <person name="Barry K."/>
            <person name="Lee J."/>
            <person name="Mihaltcheva S."/>
            <person name="LaButti K."/>
            <person name="Lipzen A."/>
            <person name="Waldron R."/>
            <person name="Moloney N.M."/>
            <person name="Sperisen C."/>
            <person name="Kredics L."/>
            <person name="Vagvoelgyi C."/>
            <person name="Patrignani A."/>
            <person name="Fitzpatrick D."/>
            <person name="Nagy I."/>
            <person name="Doyle S."/>
            <person name="Anderson J.B."/>
            <person name="Grigoriev I.V."/>
            <person name="Gueldener U."/>
            <person name="Muensterkoetter M."/>
            <person name="Nagy L.G."/>
        </authorList>
    </citation>
    <scope>NUCLEOTIDE SEQUENCE [LARGE SCALE GENOMIC DNA]</scope>
    <source>
        <strain evidence="7">C18/9</strain>
    </source>
</reference>
<feature type="region of interest" description="Disordered" evidence="4">
    <location>
        <begin position="1"/>
        <end position="82"/>
    </location>
</feature>
<gene>
    <name evidence="6" type="ORF">ARMOST_05477</name>
</gene>
<dbReference type="PROSITE" id="PS50012">
    <property type="entry name" value="RCC1_3"/>
    <property type="match status" value="6"/>
</dbReference>
<dbReference type="PROSITE" id="PS00626">
    <property type="entry name" value="RCC1_2"/>
    <property type="match status" value="2"/>
</dbReference>
<sequence>MPPRRSARAASAKPAPKPAPVVAKPAPRSRSKKRPASPEREASPPPAKKRSKSEEQNIDPSAESKATKPRTTKKPGIKAATPAEGVQVKPYLNPLPTPVENKRPGLQLFAWGAGNFGQFGMGPDVLGELDKPRKHPWAEKQMQEGVFGSEAAGLEAVAAGGMHSLFIDESGKIWSCGLNDDAALGRVTQDVPDPENPGSFIDIDTLTSVPHPLQSLVDEKYRAVQIATGDSICAAVSAEGDLRVWGSFRVNEGSLGFSNGLRHQFLPVPISMNLIHKLGDTEKVSSIAAGGNHLVVLTTHGNIYTWGAGEQAQLGRKVLERRKIHGTVPEKVTLATRGRKGKVIGAGVYHSFAVDDNGDVWGWGLNTMGQLGTGYDSEADSQVQLPKKVHNLSPADLGGDTVIQIVGGEHHTLFLTSAGKVYACGRCNAGQLGLPEEMLKNAEHKDFIPEPVQVPFPDDDDPIVYISAGVHNNMAITKDGALYCWGQGTQGELGVADVEVRTPRMIVRREGGSWAAVKVACGGQHTLGRTDVFPAIPSLLPSTMAPKKTAIPKGYTFLNKNTFVSEKGKAILTDLLKQAENRDPDANDMYIYNDYYSYAVLDLIDNTISTLNNKVKKKAWNDAMDLLEAVTLFFDMESSWPMCDDGNRIAITDRAYGSLLVTVLRALKQDGRLDTTNYPSLETLLKYAAGWGESMPRDAGYSGICKAIGYRLFNSNPEEQLALEKVRLDEWTKGLDKETRKRMEDDDDEDDDDADWFEGGSKYDEDAKSKNLVLSRIWKDYKDYLRGVPSRPMKGPGEWDISRWTHEEKKPFLFSEMDI</sequence>
<evidence type="ECO:0000256" key="4">
    <source>
        <dbReference type="SAM" id="MobiDB-lite"/>
    </source>
</evidence>
<accession>A0A284R099</accession>
<feature type="repeat" description="RCC1" evidence="3">
    <location>
        <begin position="240"/>
        <end position="300"/>
    </location>
</feature>
<keyword evidence="1" id="KW-0344">Guanine-nucleotide releasing factor</keyword>
<keyword evidence="2" id="KW-0677">Repeat</keyword>
<evidence type="ECO:0000256" key="3">
    <source>
        <dbReference type="PROSITE-ProRule" id="PRU00235"/>
    </source>
</evidence>
<feature type="repeat" description="RCC1" evidence="3">
    <location>
        <begin position="301"/>
        <end position="357"/>
    </location>
</feature>
<dbReference type="PROSITE" id="PS00625">
    <property type="entry name" value="RCC1_1"/>
    <property type="match status" value="1"/>
</dbReference>
<organism evidence="6 7">
    <name type="scientific">Armillaria ostoyae</name>
    <name type="common">Armillaria root rot fungus</name>
    <dbReference type="NCBI Taxonomy" id="47428"/>
    <lineage>
        <taxon>Eukaryota</taxon>
        <taxon>Fungi</taxon>
        <taxon>Dikarya</taxon>
        <taxon>Basidiomycota</taxon>
        <taxon>Agaricomycotina</taxon>
        <taxon>Agaricomycetes</taxon>
        <taxon>Agaricomycetidae</taxon>
        <taxon>Agaricales</taxon>
        <taxon>Marasmiineae</taxon>
        <taxon>Physalacriaceae</taxon>
        <taxon>Armillaria</taxon>
    </lineage>
</organism>
<evidence type="ECO:0000256" key="1">
    <source>
        <dbReference type="ARBA" id="ARBA00022658"/>
    </source>
</evidence>
<dbReference type="GO" id="GO:0005085">
    <property type="term" value="F:guanyl-nucleotide exchange factor activity"/>
    <property type="evidence" value="ECO:0007669"/>
    <property type="project" value="TreeGrafter"/>
</dbReference>
<dbReference type="EMBL" id="FUEG01000003">
    <property type="protein sequence ID" value="SJL02151.1"/>
    <property type="molecule type" value="Genomic_DNA"/>
</dbReference>
<feature type="compositionally biased region" description="Basic residues" evidence="4">
    <location>
        <begin position="67"/>
        <end position="76"/>
    </location>
</feature>
<dbReference type="InterPro" id="IPR009091">
    <property type="entry name" value="RCC1/BLIP-II"/>
</dbReference>
<dbReference type="InterPro" id="IPR051553">
    <property type="entry name" value="Ran_GTPase-activating"/>
</dbReference>
<evidence type="ECO:0000313" key="6">
    <source>
        <dbReference type="EMBL" id="SJL02151.1"/>
    </source>
</evidence>
<dbReference type="InterPro" id="IPR058923">
    <property type="entry name" value="RCC1-like_dom"/>
</dbReference>
<name>A0A284R099_ARMOS</name>
<evidence type="ECO:0000259" key="5">
    <source>
        <dbReference type="Pfam" id="PF25390"/>
    </source>
</evidence>
<keyword evidence="7" id="KW-1185">Reference proteome</keyword>
<feature type="repeat" description="RCC1" evidence="3">
    <location>
        <begin position="106"/>
        <end position="170"/>
    </location>
</feature>
<proteinExistence type="predicted"/>
<feature type="repeat" description="RCC1" evidence="3">
    <location>
        <begin position="358"/>
        <end position="418"/>
    </location>
</feature>
<dbReference type="OrthoDB" id="61110at2759"/>
<feature type="compositionally biased region" description="Low complexity" evidence="4">
    <location>
        <begin position="8"/>
        <end position="26"/>
    </location>
</feature>
<dbReference type="PANTHER" id="PTHR45982:SF1">
    <property type="entry name" value="REGULATOR OF CHROMOSOME CONDENSATION"/>
    <property type="match status" value="1"/>
</dbReference>
<dbReference type="GO" id="GO:0005737">
    <property type="term" value="C:cytoplasm"/>
    <property type="evidence" value="ECO:0007669"/>
    <property type="project" value="TreeGrafter"/>
</dbReference>
<feature type="compositionally biased region" description="Acidic residues" evidence="4">
    <location>
        <begin position="745"/>
        <end position="756"/>
    </location>
</feature>
<feature type="domain" description="RCC1-like" evidence="5">
    <location>
        <begin position="107"/>
        <end position="527"/>
    </location>
</feature>